<dbReference type="EMBL" id="CM047750">
    <property type="protein sequence ID" value="KAJ0006874.1"/>
    <property type="molecule type" value="Genomic_DNA"/>
</dbReference>
<evidence type="ECO:0000313" key="2">
    <source>
        <dbReference type="Proteomes" id="UP001163603"/>
    </source>
</evidence>
<sequence length="687" mass="76248">MSKREGSKQRKQLQVCNCGVVYLVMASRSKFVLYVIVTFYVTLSSVTESYDIKTHKLLFVFGDSLFDTGNNPYLPANEGRFPTGTLWPYGITFFDKPTGRISDGRLLPDFIATNAKLRLPVPYLEEGGVFIDGINFASAGAGVLGESETAINLGVQLQYFKTVVKQLEQILGHEEAKSLLHRSVFLFSIGGNDYMRFNMNRDPTLSEQVELVGQVMGNYTAALEEFYALGVRKIGFQNVGPLGCMPNVRQRTNNVEVDCVDRFMSQATLHNSFLATVLEQFELKHPGFKYALFDYYNALRDRTLHPTEHGFKVGNVGCCGSGALNGENCSSTQEPFNLCEDVNEYVYFDGGHHTDRANFQLAQLMWKGPKHVTGPCYNVEICHAQSNPGAATRKALFVFGDSLFDPGNNQYLNDSRKLRIATTFPYGETYFKRPTRRLSDGRTVPDLIAGVLDETHPGTIRLRLQLSYFKDVAKSLKQKLGEAEANRVLRNAVYLFSIGGNDYFSFSQTSPRASQSSYGQYVKIVIGNLTSVLKEIYNIGGRKIAFQNAGPLGCLPGMKAFDPKLGSACSEEPSSLARLHNRYLAIVLKKPSTQFPGFKYAIFDFYNALGFKEGKAACCGSGPYRGMNCGNAINGTQSFELCSNPGEYVWFDGGHTTERANTQLAKLLWNGAPPVTGPHNMKQLFNL</sequence>
<reference evidence="2" key="1">
    <citation type="journal article" date="2023" name="G3 (Bethesda)">
        <title>Genome assembly and association tests identify interacting loci associated with vigor, precocity, and sex in interspecific pistachio rootstocks.</title>
        <authorList>
            <person name="Palmer W."/>
            <person name="Jacygrad E."/>
            <person name="Sagayaradj S."/>
            <person name="Cavanaugh K."/>
            <person name="Han R."/>
            <person name="Bertier L."/>
            <person name="Beede B."/>
            <person name="Kafkas S."/>
            <person name="Golino D."/>
            <person name="Preece J."/>
            <person name="Michelmore R."/>
        </authorList>
    </citation>
    <scope>NUCLEOTIDE SEQUENCE [LARGE SCALE GENOMIC DNA]</scope>
</reference>
<accession>A0ACC0WZ55</accession>
<evidence type="ECO:0000313" key="1">
    <source>
        <dbReference type="EMBL" id="KAJ0006874.1"/>
    </source>
</evidence>
<comment type="caution">
    <text evidence="1">The sequence shown here is derived from an EMBL/GenBank/DDBJ whole genome shotgun (WGS) entry which is preliminary data.</text>
</comment>
<name>A0ACC0WZ55_9ROSI</name>
<gene>
    <name evidence="1" type="ORF">Pint_29398</name>
</gene>
<proteinExistence type="predicted"/>
<keyword evidence="2" id="KW-1185">Reference proteome</keyword>
<dbReference type="Proteomes" id="UP001163603">
    <property type="component" value="Chromosome 15"/>
</dbReference>
<protein>
    <submittedName>
        <fullName evidence="1">Uncharacterized protein</fullName>
    </submittedName>
</protein>
<organism evidence="1 2">
    <name type="scientific">Pistacia integerrima</name>
    <dbReference type="NCBI Taxonomy" id="434235"/>
    <lineage>
        <taxon>Eukaryota</taxon>
        <taxon>Viridiplantae</taxon>
        <taxon>Streptophyta</taxon>
        <taxon>Embryophyta</taxon>
        <taxon>Tracheophyta</taxon>
        <taxon>Spermatophyta</taxon>
        <taxon>Magnoliopsida</taxon>
        <taxon>eudicotyledons</taxon>
        <taxon>Gunneridae</taxon>
        <taxon>Pentapetalae</taxon>
        <taxon>rosids</taxon>
        <taxon>malvids</taxon>
        <taxon>Sapindales</taxon>
        <taxon>Anacardiaceae</taxon>
        <taxon>Pistacia</taxon>
    </lineage>
</organism>